<keyword evidence="2" id="KW-1185">Reference proteome</keyword>
<organism evidence="1 2">
    <name type="scientific">Actinoplanes philippinensis</name>
    <dbReference type="NCBI Taxonomy" id="35752"/>
    <lineage>
        <taxon>Bacteria</taxon>
        <taxon>Bacillati</taxon>
        <taxon>Actinomycetota</taxon>
        <taxon>Actinomycetes</taxon>
        <taxon>Micromonosporales</taxon>
        <taxon>Micromonosporaceae</taxon>
        <taxon>Actinoplanes</taxon>
    </lineage>
</organism>
<evidence type="ECO:0000313" key="1">
    <source>
        <dbReference type="EMBL" id="SFF35271.1"/>
    </source>
</evidence>
<dbReference type="EMBL" id="FONV01000009">
    <property type="protein sequence ID" value="SFF35271.1"/>
    <property type="molecule type" value="Genomic_DNA"/>
</dbReference>
<name>A0A1I2I429_9ACTN</name>
<sequence length="78" mass="8529">MAARYGRGRTFTSLDRQVPCCAATVALDSLRYDWPVGFARFEICVTNPVRAAYELDTAELGAVAALLGHPVTQILAHY</sequence>
<evidence type="ECO:0000313" key="2">
    <source>
        <dbReference type="Proteomes" id="UP000199645"/>
    </source>
</evidence>
<dbReference type="Proteomes" id="UP000199645">
    <property type="component" value="Unassembled WGS sequence"/>
</dbReference>
<protein>
    <submittedName>
        <fullName evidence="1">Uncharacterized protein</fullName>
    </submittedName>
</protein>
<proteinExistence type="predicted"/>
<accession>A0A1I2I429</accession>
<gene>
    <name evidence="1" type="ORF">SAMN05421541_109122</name>
</gene>
<dbReference type="RefSeq" id="WP_203779471.1">
    <property type="nucleotide sequence ID" value="NZ_BOMT01000053.1"/>
</dbReference>
<reference evidence="1 2" key="1">
    <citation type="submission" date="2016-10" db="EMBL/GenBank/DDBJ databases">
        <authorList>
            <person name="de Groot N.N."/>
        </authorList>
    </citation>
    <scope>NUCLEOTIDE SEQUENCE [LARGE SCALE GENOMIC DNA]</scope>
    <source>
        <strain evidence="1 2">DSM 43019</strain>
    </source>
</reference>
<dbReference type="AlphaFoldDB" id="A0A1I2I429"/>